<proteinExistence type="predicted"/>
<evidence type="ECO:0000313" key="1">
    <source>
        <dbReference type="EMBL" id="SVC78938.1"/>
    </source>
</evidence>
<dbReference type="SUPFAM" id="SSF51556">
    <property type="entry name" value="Metallo-dependent hydrolases"/>
    <property type="match status" value="1"/>
</dbReference>
<dbReference type="Gene3D" id="3.20.20.140">
    <property type="entry name" value="Metal-dependent hydrolases"/>
    <property type="match status" value="1"/>
</dbReference>
<dbReference type="EMBL" id="UINC01111029">
    <property type="protein sequence ID" value="SVC78938.1"/>
    <property type="molecule type" value="Genomic_DNA"/>
</dbReference>
<dbReference type="Gene3D" id="1.10.2020.10">
    <property type="entry name" value="uronate isomerase, domain 2, chain A"/>
    <property type="match status" value="1"/>
</dbReference>
<evidence type="ECO:0008006" key="2">
    <source>
        <dbReference type="Google" id="ProtNLM"/>
    </source>
</evidence>
<dbReference type="InterPro" id="IPR032466">
    <property type="entry name" value="Metal_Hydrolase"/>
</dbReference>
<accession>A0A382Q1Y9</accession>
<protein>
    <recommendedName>
        <fullName evidence="2">Amidohydrolase-related domain-containing protein</fullName>
    </recommendedName>
</protein>
<sequence length="243" mass="27529">MSTDLSRHIETTPLIDTHEHLRFEEDWLEDGPDILQDLFGNYVTADLAVAGATEEDIQMLFDASNPDLAARFERIRKAWEAVQFTGYGEAVRNLAEHIYQMSTITAEALPQAQERLTKLRKPGIRLGLLNRGANLDHVQTDNFVWACGPDESGRDFFLYDLSWVNFCNGDIRRGDLAKETGIEVNSLEDLRQAMARLFEMYAPYAIAVKSQHAYSRTLCWEERTEAATTGSLARILRNPDNAS</sequence>
<reference evidence="1" key="1">
    <citation type="submission" date="2018-05" db="EMBL/GenBank/DDBJ databases">
        <authorList>
            <person name="Lanie J.A."/>
            <person name="Ng W.-L."/>
            <person name="Kazmierczak K.M."/>
            <person name="Andrzejewski T.M."/>
            <person name="Davidsen T.M."/>
            <person name="Wayne K.J."/>
            <person name="Tettelin H."/>
            <person name="Glass J.I."/>
            <person name="Rusch D."/>
            <person name="Podicherti R."/>
            <person name="Tsui H.-C.T."/>
            <person name="Winkler M.E."/>
        </authorList>
    </citation>
    <scope>NUCLEOTIDE SEQUENCE</scope>
</reference>
<organism evidence="1">
    <name type="scientific">marine metagenome</name>
    <dbReference type="NCBI Taxonomy" id="408172"/>
    <lineage>
        <taxon>unclassified sequences</taxon>
        <taxon>metagenomes</taxon>
        <taxon>ecological metagenomes</taxon>
    </lineage>
</organism>
<feature type="non-terminal residue" evidence="1">
    <location>
        <position position="243"/>
    </location>
</feature>
<gene>
    <name evidence="1" type="ORF">METZ01_LOCUS331792</name>
</gene>
<dbReference type="AlphaFoldDB" id="A0A382Q1Y9"/>
<name>A0A382Q1Y9_9ZZZZ</name>